<keyword evidence="4" id="KW-1185">Reference proteome</keyword>
<dbReference type="RefSeq" id="WP_252344855.1">
    <property type="nucleotide sequence ID" value="NZ_JAHKBE010000005.1"/>
</dbReference>
<dbReference type="Proteomes" id="UP001487296">
    <property type="component" value="Unassembled WGS sequence"/>
</dbReference>
<evidence type="ECO:0000313" key="3">
    <source>
        <dbReference type="EMBL" id="MEQ2485984.1"/>
    </source>
</evidence>
<feature type="signal peptide" evidence="2">
    <location>
        <begin position="1"/>
        <end position="21"/>
    </location>
</feature>
<dbReference type="Pfam" id="PF11777">
    <property type="entry name" value="DUF3316"/>
    <property type="match status" value="1"/>
</dbReference>
<keyword evidence="2" id="KW-0732">Signal</keyword>
<feature type="region of interest" description="Disordered" evidence="1">
    <location>
        <begin position="219"/>
        <end position="255"/>
    </location>
</feature>
<organism evidence="3 4">
    <name type="scientific">Hallella faecis</name>
    <dbReference type="NCBI Taxonomy" id="2841596"/>
    <lineage>
        <taxon>Bacteria</taxon>
        <taxon>Pseudomonadati</taxon>
        <taxon>Bacteroidota</taxon>
        <taxon>Bacteroidia</taxon>
        <taxon>Bacteroidales</taxon>
        <taxon>Prevotellaceae</taxon>
        <taxon>Hallella</taxon>
    </lineage>
</organism>
<feature type="compositionally biased region" description="Basic and acidic residues" evidence="1">
    <location>
        <begin position="232"/>
        <end position="244"/>
    </location>
</feature>
<proteinExistence type="predicted"/>
<accession>A0ABV1FNJ7</accession>
<gene>
    <name evidence="3" type="ORF">AAAT34_02815</name>
</gene>
<evidence type="ECO:0000256" key="2">
    <source>
        <dbReference type="SAM" id="SignalP"/>
    </source>
</evidence>
<dbReference type="EMBL" id="JBBNFP010000006">
    <property type="protein sequence ID" value="MEQ2485984.1"/>
    <property type="molecule type" value="Genomic_DNA"/>
</dbReference>
<name>A0ABV1FNJ7_9BACT</name>
<comment type="caution">
    <text evidence="3">The sequence shown here is derived from an EMBL/GenBank/DDBJ whole genome shotgun (WGS) entry which is preliminary data.</text>
</comment>
<feature type="chain" id="PRO_5046553628" evidence="2">
    <location>
        <begin position="22"/>
        <end position="255"/>
    </location>
</feature>
<reference evidence="3 4" key="1">
    <citation type="submission" date="2024-04" db="EMBL/GenBank/DDBJ databases">
        <title>Human intestinal bacterial collection.</title>
        <authorList>
            <person name="Pauvert C."/>
            <person name="Hitch T.C.A."/>
            <person name="Clavel T."/>
        </authorList>
    </citation>
    <scope>NUCLEOTIDE SEQUENCE [LARGE SCALE GENOMIC DNA]</scope>
    <source>
        <strain evidence="3 4">CLA-AA-H145</strain>
    </source>
</reference>
<evidence type="ECO:0000256" key="1">
    <source>
        <dbReference type="SAM" id="MobiDB-lite"/>
    </source>
</evidence>
<sequence>MIKRAILLATMVGIGALMASAQRLTAVSVAYTDILDTYLSQEKFTGTEISFLSQRTRMSDSSRVSRELIHHASVTMAGTRGNDHSLLSALYNLRFGWHYNWTFPAQRLHLRVGGAGDLTLGGAYDTRNSNNPAQARLALSVDPAASLSWDFHIAHRPFKLTYAAAMPLVGIAFSPNYGQSYYEIFSRGNYDHNVVFVSPLSGPQLHQMLTLDVRLWRTTPTRGDPGRAPPPHHADRGLPLRHSADGGQRPQVPPV</sequence>
<dbReference type="InterPro" id="IPR016879">
    <property type="entry name" value="UCP028299"/>
</dbReference>
<evidence type="ECO:0000313" key="4">
    <source>
        <dbReference type="Proteomes" id="UP001487296"/>
    </source>
</evidence>
<protein>
    <submittedName>
        <fullName evidence="3">DUF3316 domain-containing protein</fullName>
    </submittedName>
</protein>